<feature type="domain" description="BZIP" evidence="8">
    <location>
        <begin position="156"/>
        <end position="219"/>
    </location>
</feature>
<dbReference type="InterPro" id="IPR044759">
    <property type="entry name" value="bZIP_RF2"/>
</dbReference>
<dbReference type="SMART" id="SM00338">
    <property type="entry name" value="BRLZ"/>
    <property type="match status" value="1"/>
</dbReference>
<dbReference type="InterPro" id="IPR004827">
    <property type="entry name" value="bZIP"/>
</dbReference>
<dbReference type="PANTHER" id="PTHR13690">
    <property type="entry name" value="TRANSCRIPTION FACTOR POSF21-RELATED"/>
    <property type="match status" value="1"/>
</dbReference>
<keyword evidence="2" id="KW-0805">Transcription regulation</keyword>
<keyword evidence="3" id="KW-0238">DNA-binding</keyword>
<dbReference type="InterPro" id="IPR046347">
    <property type="entry name" value="bZIP_sf"/>
</dbReference>
<accession>A0AA38SB83</accession>
<name>A0AA38SB83_9ASTR</name>
<dbReference type="FunFam" id="1.20.5.170:FF:000009">
    <property type="entry name" value="probable transcription factor PosF21"/>
    <property type="match status" value="1"/>
</dbReference>
<evidence type="ECO:0000313" key="10">
    <source>
        <dbReference type="Proteomes" id="UP001172457"/>
    </source>
</evidence>
<sequence>MQDPSNPDSKPQNAASFPFRPSHHRRAHSEMNFRLPDDLDLASDPYDAPSGSFEEIGSEEDLFCTYMDIEKLGSGLNDAGVMDNNGRINNAGGGGGGGTSEDNYGGGGGGGGENTTSSRPRHRHSNSVDSSSFLSESIEAKKAMAPDKLAELWTVDPKRAKRILANRQSAARSKERKARYMSELERKVQTLQTEATTLSTQLTMFQRDTTGLSSENTELKLRLQAMEQQAQLRDALNEALKQEVERLRMATGEIASCSDGYNLGMHHVPYNQSNYFTNHHQPPEPQQYHQSNNHHHHLLAAAHAQALSELQQDSLGRFQGLDISTRVGNSHLVKSEGPSISATESSSTF</sequence>
<feature type="compositionally biased region" description="Gly residues" evidence="7">
    <location>
        <begin position="91"/>
        <end position="113"/>
    </location>
</feature>
<evidence type="ECO:0000313" key="9">
    <source>
        <dbReference type="EMBL" id="KAJ9539804.1"/>
    </source>
</evidence>
<comment type="subcellular location">
    <subcellularLocation>
        <location evidence="1">Nucleus</location>
    </subcellularLocation>
</comment>
<dbReference type="CDD" id="cd14703">
    <property type="entry name" value="bZIP_plant_RF2"/>
    <property type="match status" value="1"/>
</dbReference>
<keyword evidence="4" id="KW-0804">Transcription</keyword>
<dbReference type="GO" id="GO:0003677">
    <property type="term" value="F:DNA binding"/>
    <property type="evidence" value="ECO:0007669"/>
    <property type="project" value="UniProtKB-KW"/>
</dbReference>
<keyword evidence="5" id="KW-0539">Nucleus</keyword>
<feature type="compositionally biased region" description="Basic and acidic residues" evidence="7">
    <location>
        <begin position="28"/>
        <end position="37"/>
    </location>
</feature>
<dbReference type="GO" id="GO:0003700">
    <property type="term" value="F:DNA-binding transcription factor activity"/>
    <property type="evidence" value="ECO:0007669"/>
    <property type="project" value="InterPro"/>
</dbReference>
<feature type="region of interest" description="Disordered" evidence="7">
    <location>
        <begin position="1"/>
        <end position="55"/>
    </location>
</feature>
<dbReference type="AlphaFoldDB" id="A0AA38SB83"/>
<protein>
    <recommendedName>
        <fullName evidence="8">BZIP domain-containing protein</fullName>
    </recommendedName>
</protein>
<evidence type="ECO:0000256" key="3">
    <source>
        <dbReference type="ARBA" id="ARBA00023125"/>
    </source>
</evidence>
<organism evidence="9 10">
    <name type="scientific">Centaurea solstitialis</name>
    <name type="common">yellow star-thistle</name>
    <dbReference type="NCBI Taxonomy" id="347529"/>
    <lineage>
        <taxon>Eukaryota</taxon>
        <taxon>Viridiplantae</taxon>
        <taxon>Streptophyta</taxon>
        <taxon>Embryophyta</taxon>
        <taxon>Tracheophyta</taxon>
        <taxon>Spermatophyta</taxon>
        <taxon>Magnoliopsida</taxon>
        <taxon>eudicotyledons</taxon>
        <taxon>Gunneridae</taxon>
        <taxon>Pentapetalae</taxon>
        <taxon>asterids</taxon>
        <taxon>campanulids</taxon>
        <taxon>Asterales</taxon>
        <taxon>Asteraceae</taxon>
        <taxon>Carduoideae</taxon>
        <taxon>Cardueae</taxon>
        <taxon>Centaureinae</taxon>
        <taxon>Centaurea</taxon>
    </lineage>
</organism>
<dbReference type="PANTHER" id="PTHR13690:SF129">
    <property type="entry name" value="BASIC-LEUCINE ZIPPER DOMAIN-CONTAINING PROTEIN-RELATED"/>
    <property type="match status" value="1"/>
</dbReference>
<gene>
    <name evidence="9" type="ORF">OSB04_026310</name>
</gene>
<keyword evidence="10" id="KW-1185">Reference proteome</keyword>
<evidence type="ECO:0000259" key="8">
    <source>
        <dbReference type="PROSITE" id="PS50217"/>
    </source>
</evidence>
<evidence type="ECO:0000256" key="1">
    <source>
        <dbReference type="ARBA" id="ARBA00004123"/>
    </source>
</evidence>
<dbReference type="Pfam" id="PF00170">
    <property type="entry name" value="bZIP_1"/>
    <property type="match status" value="1"/>
</dbReference>
<evidence type="ECO:0000256" key="2">
    <source>
        <dbReference type="ARBA" id="ARBA00023015"/>
    </source>
</evidence>
<evidence type="ECO:0000256" key="5">
    <source>
        <dbReference type="ARBA" id="ARBA00023242"/>
    </source>
</evidence>
<evidence type="ECO:0000256" key="6">
    <source>
        <dbReference type="SAM" id="Coils"/>
    </source>
</evidence>
<feature type="compositionally biased region" description="Polar residues" evidence="7">
    <location>
        <begin position="1"/>
        <end position="15"/>
    </location>
</feature>
<feature type="coiled-coil region" evidence="6">
    <location>
        <begin position="174"/>
        <end position="253"/>
    </location>
</feature>
<keyword evidence="6" id="KW-0175">Coiled coil</keyword>
<dbReference type="GO" id="GO:0005634">
    <property type="term" value="C:nucleus"/>
    <property type="evidence" value="ECO:0007669"/>
    <property type="project" value="UniProtKB-SubCell"/>
</dbReference>
<dbReference type="Proteomes" id="UP001172457">
    <property type="component" value="Chromosome 7"/>
</dbReference>
<evidence type="ECO:0000256" key="4">
    <source>
        <dbReference type="ARBA" id="ARBA00023163"/>
    </source>
</evidence>
<reference evidence="9" key="1">
    <citation type="submission" date="2023-03" db="EMBL/GenBank/DDBJ databases">
        <title>Chromosome-scale reference genome and RAD-based genetic map of yellow starthistle (Centaurea solstitialis) reveal putative structural variation and QTLs associated with invader traits.</title>
        <authorList>
            <person name="Reatini B."/>
            <person name="Cang F.A."/>
            <person name="Jiang Q."/>
            <person name="Mckibben M.T.W."/>
            <person name="Barker M.S."/>
            <person name="Rieseberg L.H."/>
            <person name="Dlugosch K.M."/>
        </authorList>
    </citation>
    <scope>NUCLEOTIDE SEQUENCE</scope>
    <source>
        <strain evidence="9">CAN-66</strain>
        <tissue evidence="9">Leaf</tissue>
    </source>
</reference>
<comment type="caution">
    <text evidence="9">The sequence shown here is derived from an EMBL/GenBank/DDBJ whole genome shotgun (WGS) entry which is preliminary data.</text>
</comment>
<dbReference type="PROSITE" id="PS50217">
    <property type="entry name" value="BZIP"/>
    <property type="match status" value="1"/>
</dbReference>
<evidence type="ECO:0000256" key="7">
    <source>
        <dbReference type="SAM" id="MobiDB-lite"/>
    </source>
</evidence>
<dbReference type="Gene3D" id="1.20.5.170">
    <property type="match status" value="1"/>
</dbReference>
<dbReference type="SUPFAM" id="SSF57959">
    <property type="entry name" value="Leucine zipper domain"/>
    <property type="match status" value="1"/>
</dbReference>
<proteinExistence type="predicted"/>
<dbReference type="EMBL" id="JARYMX010000007">
    <property type="protein sequence ID" value="KAJ9539804.1"/>
    <property type="molecule type" value="Genomic_DNA"/>
</dbReference>
<feature type="region of interest" description="Disordered" evidence="7">
    <location>
        <begin position="91"/>
        <end position="133"/>
    </location>
</feature>